<evidence type="ECO:0000313" key="2">
    <source>
        <dbReference type="EMBL" id="KIW95121.1"/>
    </source>
</evidence>
<reference evidence="2" key="1">
    <citation type="submission" date="2015-01" db="EMBL/GenBank/DDBJ databases">
        <title>The Genome Sequence of Cladophialophora bantiana CBS 173.52.</title>
        <authorList>
            <consortium name="The Broad Institute Genomics Platform"/>
            <person name="Cuomo C."/>
            <person name="de Hoog S."/>
            <person name="Gorbushina A."/>
            <person name="Stielow B."/>
            <person name="Teixiera M."/>
            <person name="Abouelleil A."/>
            <person name="Chapman S.B."/>
            <person name="Priest M."/>
            <person name="Young S.K."/>
            <person name="Wortman J."/>
            <person name="Nusbaum C."/>
            <person name="Birren B."/>
        </authorList>
    </citation>
    <scope>NUCLEOTIDE SEQUENCE [LARGE SCALE GENOMIC DNA]</scope>
    <source>
        <strain evidence="2">CBS 173.52</strain>
    </source>
</reference>
<feature type="region of interest" description="Disordered" evidence="1">
    <location>
        <begin position="221"/>
        <end position="253"/>
    </location>
</feature>
<evidence type="ECO:0000256" key="1">
    <source>
        <dbReference type="SAM" id="MobiDB-lite"/>
    </source>
</evidence>
<dbReference type="VEuPathDB" id="FungiDB:Z519_03705"/>
<gene>
    <name evidence="2" type="ORF">Z519_03705</name>
</gene>
<proteinExistence type="predicted"/>
<name>A0A0D2EYS7_CLAB1</name>
<dbReference type="RefSeq" id="XP_016621790.1">
    <property type="nucleotide sequence ID" value="XM_016761452.1"/>
</dbReference>
<protein>
    <submittedName>
        <fullName evidence="2">Uncharacterized protein</fullName>
    </submittedName>
</protein>
<dbReference type="GeneID" id="27696633"/>
<dbReference type="OrthoDB" id="4161012at2759"/>
<sequence length="374" mass="42219">MAVLPSITDILLGRGPAPTLLPSPSPISWQRSNASRSNSFPMLRVDQLLLDHYLPYKGPPLPSINSMADGSISSFSAYRQLLTPPLTTSSSSSVCSIDTDLDGDVDMAHLRSLLDLPEPKLATVVQVASDLLEDSAIRPAYNQGWFKPTSPVNKFSKRLEDKIAGKSLDELVDGFFCRDESRELYGERVSKPRPKLEKKAALKEMQATEDLDPELLAREKRRQEADEAHRIAENDRRDRHRESQRESHRRCSDLAAECGAEHAKAEKKTRTQAGKGPGKDDQLWTAIYAHEMAGRVVQSVNDRRRRAETMVQLLLQFLIRQQQDLLPDRGARRSSSECGSSTSESFFSQPGYVGRKRTWDDMERESRRTWPSIW</sequence>
<accession>A0A0D2EYS7</accession>
<organism evidence="2">
    <name type="scientific">Cladophialophora bantiana (strain ATCC 10958 / CBS 173.52 / CDC B-1940 / NIH 8579)</name>
    <name type="common">Xylohypha bantiana</name>
    <dbReference type="NCBI Taxonomy" id="1442370"/>
    <lineage>
        <taxon>Eukaryota</taxon>
        <taxon>Fungi</taxon>
        <taxon>Dikarya</taxon>
        <taxon>Ascomycota</taxon>
        <taxon>Pezizomycotina</taxon>
        <taxon>Eurotiomycetes</taxon>
        <taxon>Chaetothyriomycetidae</taxon>
        <taxon>Chaetothyriales</taxon>
        <taxon>Herpotrichiellaceae</taxon>
        <taxon>Cladophialophora</taxon>
    </lineage>
</organism>
<dbReference type="HOGENOM" id="CLU_046005_0_0_1"/>
<dbReference type="AlphaFoldDB" id="A0A0D2EYS7"/>
<feature type="compositionally biased region" description="Basic and acidic residues" evidence="1">
    <location>
        <begin position="221"/>
        <end position="252"/>
    </location>
</feature>
<dbReference type="EMBL" id="KN846984">
    <property type="protein sequence ID" value="KIW95121.1"/>
    <property type="molecule type" value="Genomic_DNA"/>
</dbReference>